<accession>A0AAW2BMB0</accession>
<dbReference type="PANTHER" id="PTHR46481">
    <property type="entry name" value="ZINC FINGER BED DOMAIN-CONTAINING PROTEIN 4"/>
    <property type="match status" value="1"/>
</dbReference>
<protein>
    <recommendedName>
        <fullName evidence="7">HAT C-terminal dimerisation domain-containing protein</fullName>
    </recommendedName>
</protein>
<organism evidence="5 6">
    <name type="scientific">Lithocarpus litseifolius</name>
    <dbReference type="NCBI Taxonomy" id="425828"/>
    <lineage>
        <taxon>Eukaryota</taxon>
        <taxon>Viridiplantae</taxon>
        <taxon>Streptophyta</taxon>
        <taxon>Embryophyta</taxon>
        <taxon>Tracheophyta</taxon>
        <taxon>Spermatophyta</taxon>
        <taxon>Magnoliopsida</taxon>
        <taxon>eudicotyledons</taxon>
        <taxon>Gunneridae</taxon>
        <taxon>Pentapetalae</taxon>
        <taxon>rosids</taxon>
        <taxon>fabids</taxon>
        <taxon>Fagales</taxon>
        <taxon>Fagaceae</taxon>
        <taxon>Lithocarpus</taxon>
    </lineage>
</organism>
<feature type="domain" description="HAT C-terminal dimerisation" evidence="3">
    <location>
        <begin position="548"/>
        <end position="630"/>
    </location>
</feature>
<evidence type="ECO:0000256" key="1">
    <source>
        <dbReference type="ARBA" id="ARBA00023125"/>
    </source>
</evidence>
<keyword evidence="6" id="KW-1185">Reference proteome</keyword>
<feature type="region of interest" description="Disordered" evidence="2">
    <location>
        <begin position="1"/>
        <end position="35"/>
    </location>
</feature>
<keyword evidence="1" id="KW-0238">DNA-binding</keyword>
<evidence type="ECO:0000313" key="5">
    <source>
        <dbReference type="EMBL" id="KAK9986922.1"/>
    </source>
</evidence>
<evidence type="ECO:0000259" key="3">
    <source>
        <dbReference type="Pfam" id="PF05699"/>
    </source>
</evidence>
<reference evidence="5 6" key="1">
    <citation type="submission" date="2024-01" db="EMBL/GenBank/DDBJ databases">
        <title>A telomere-to-telomere, gap-free genome of sweet tea (Lithocarpus litseifolius).</title>
        <authorList>
            <person name="Zhou J."/>
        </authorList>
    </citation>
    <scope>NUCLEOTIDE SEQUENCE [LARGE SCALE GENOMIC DNA]</scope>
    <source>
        <strain evidence="5">Zhou-2022a</strain>
        <tissue evidence="5">Leaf</tissue>
    </source>
</reference>
<dbReference type="Proteomes" id="UP001459277">
    <property type="component" value="Unassembled WGS sequence"/>
</dbReference>
<feature type="domain" description="hAT-like transposase RNase-H fold" evidence="4">
    <location>
        <begin position="403"/>
        <end position="502"/>
    </location>
</feature>
<dbReference type="Pfam" id="PF05699">
    <property type="entry name" value="Dimer_Tnp_hAT"/>
    <property type="match status" value="1"/>
</dbReference>
<comment type="caution">
    <text evidence="5">The sequence shown here is derived from an EMBL/GenBank/DDBJ whole genome shotgun (WGS) entry which is preliminary data.</text>
</comment>
<evidence type="ECO:0000259" key="4">
    <source>
        <dbReference type="Pfam" id="PF14372"/>
    </source>
</evidence>
<sequence>MDQSEEMRDDECLSGTASPLFSPSEGNDGSKHSLPIWSSPSLELVDDLSSAHDVDSTPYSSPTEIPSDGSKGKRISVEWNHCKKRKVEEDLVGESKQEVSMDCYHFDPNLVRRKLANMVILHEYPLNIVEHIGFREFSASLQPLFKMVCRNTLKRDILKIYDYERGKTFMELEKIPSRIAISTSMWTSSNKRRQFMLVKAHYIDDSWTLESRVMRLIYVPFPHTNEVLSNALLDCLLKWNVDRKLSTVVVDDYGTTDAMIKILLDKFQISSLILHGSLLHMRCAAYIFNLTAQDGLAVIGESIDKIRESVLFWTTSKKRNKKFEEAARQLHISSTKELILDSKTCWNSTYLMLSTALVYKDVFLHLRQCDSSYNCIPSEIDWEVVKDVCGTLELFYEVTEFVSGTTYPKASMYFHYMCLVKMELSECIISSNEVIRKMASNMLEKFDSYWNVVDCIISVAAVLDPRFKMKLLEWYFPTIYGDTAYEEIEKIRRIFYDLLEQYHSKEMDKEDSFANSSFCMTKGFQSKSLSEFDLFVSSEIKCRNVKLEFDHYIEDGVLPRTPNFDILSWWKGNGVKYPTLQCIARDILAVPVSTVALESPFSTNERLLGPHHNRLHPRTLEALMCAQNWLQNEIKGSSSKLEGGTIQTILDDYDDCGEASDDTEPLKWNSFSCL</sequence>
<dbReference type="EMBL" id="JAZDWU010000011">
    <property type="protein sequence ID" value="KAK9986922.1"/>
    <property type="molecule type" value="Genomic_DNA"/>
</dbReference>
<evidence type="ECO:0000313" key="6">
    <source>
        <dbReference type="Proteomes" id="UP001459277"/>
    </source>
</evidence>
<evidence type="ECO:0008006" key="7">
    <source>
        <dbReference type="Google" id="ProtNLM"/>
    </source>
</evidence>
<dbReference type="Pfam" id="PF14372">
    <property type="entry name" value="hAT-like_RNase-H"/>
    <property type="match status" value="1"/>
</dbReference>
<name>A0AAW2BMB0_9ROSI</name>
<gene>
    <name evidence="5" type="ORF">SO802_031873</name>
</gene>
<dbReference type="PANTHER" id="PTHR46481:SF11">
    <property type="entry name" value="ZINC FINGER BED DOMAIN-CONTAINING PROTEIN RICESLEEPER 2-LIKE"/>
    <property type="match status" value="1"/>
</dbReference>
<feature type="compositionally biased region" description="Polar residues" evidence="2">
    <location>
        <begin position="15"/>
        <end position="27"/>
    </location>
</feature>
<dbReference type="InterPro" id="IPR012337">
    <property type="entry name" value="RNaseH-like_sf"/>
</dbReference>
<evidence type="ECO:0000256" key="2">
    <source>
        <dbReference type="SAM" id="MobiDB-lite"/>
    </source>
</evidence>
<dbReference type="AlphaFoldDB" id="A0AAW2BMB0"/>
<dbReference type="SUPFAM" id="SSF53098">
    <property type="entry name" value="Ribonuclease H-like"/>
    <property type="match status" value="1"/>
</dbReference>
<dbReference type="GO" id="GO:0003677">
    <property type="term" value="F:DNA binding"/>
    <property type="evidence" value="ECO:0007669"/>
    <property type="project" value="UniProtKB-KW"/>
</dbReference>
<dbReference type="InterPro" id="IPR052035">
    <property type="entry name" value="ZnF_BED_domain_contain"/>
</dbReference>
<dbReference type="InterPro" id="IPR008906">
    <property type="entry name" value="HATC_C_dom"/>
</dbReference>
<proteinExistence type="predicted"/>
<dbReference type="InterPro" id="IPR025525">
    <property type="entry name" value="hAT-like_transposase_RNase-H"/>
</dbReference>
<feature type="region of interest" description="Disordered" evidence="2">
    <location>
        <begin position="48"/>
        <end position="72"/>
    </location>
</feature>
<dbReference type="GO" id="GO:0046983">
    <property type="term" value="F:protein dimerization activity"/>
    <property type="evidence" value="ECO:0007669"/>
    <property type="project" value="InterPro"/>
</dbReference>